<gene>
    <name evidence="8" type="primary">ncs1</name>
    <name evidence="8" type="ORF">OV079_47740</name>
</gene>
<reference evidence="8" key="1">
    <citation type="submission" date="2022-11" db="EMBL/GenBank/DDBJ databases">
        <title>Minimal conservation of predation-associated metabolite biosynthetic gene clusters underscores biosynthetic potential of Myxococcota including descriptions for ten novel species: Archangium lansinium sp. nov., Myxococcus landrumus sp. nov., Nannocystis bai.</title>
        <authorList>
            <person name="Ahearne A."/>
            <person name="Stevens C."/>
            <person name="Phillips K."/>
        </authorList>
    </citation>
    <scope>NUCLEOTIDE SEQUENCE</scope>
    <source>
        <strain evidence="8">Na p29</strain>
    </source>
</reference>
<accession>A0A9X3F7Y9</accession>
<evidence type="ECO:0000313" key="9">
    <source>
        <dbReference type="Proteomes" id="UP001150924"/>
    </source>
</evidence>
<dbReference type="GO" id="GO:0005886">
    <property type="term" value="C:plasma membrane"/>
    <property type="evidence" value="ECO:0007669"/>
    <property type="project" value="TreeGrafter"/>
</dbReference>
<dbReference type="Gene3D" id="1.10.4160.10">
    <property type="entry name" value="Hydantoin permease"/>
    <property type="match status" value="1"/>
</dbReference>
<dbReference type="EMBL" id="JAPNKE010000002">
    <property type="protein sequence ID" value="MCY1013101.1"/>
    <property type="molecule type" value="Genomic_DNA"/>
</dbReference>
<evidence type="ECO:0000256" key="6">
    <source>
        <dbReference type="SAM" id="MobiDB-lite"/>
    </source>
</evidence>
<comment type="subcellular location">
    <subcellularLocation>
        <location evidence="1">Membrane</location>
        <topology evidence="1">Multi-pass membrane protein</topology>
    </subcellularLocation>
</comment>
<feature type="transmembrane region" description="Helical" evidence="7">
    <location>
        <begin position="194"/>
        <end position="211"/>
    </location>
</feature>
<evidence type="ECO:0000256" key="5">
    <source>
        <dbReference type="ARBA" id="ARBA00023136"/>
    </source>
</evidence>
<evidence type="ECO:0000256" key="3">
    <source>
        <dbReference type="ARBA" id="ARBA00022692"/>
    </source>
</evidence>
<feature type="transmembrane region" description="Helical" evidence="7">
    <location>
        <begin position="281"/>
        <end position="306"/>
    </location>
</feature>
<dbReference type="InterPro" id="IPR001248">
    <property type="entry name" value="Pur-cyt_permease"/>
</dbReference>
<feature type="region of interest" description="Disordered" evidence="6">
    <location>
        <begin position="466"/>
        <end position="509"/>
    </location>
</feature>
<comment type="caution">
    <text evidence="8">The sequence shown here is derived from an EMBL/GenBank/DDBJ whole genome shotgun (WGS) entry which is preliminary data.</text>
</comment>
<feature type="compositionally biased region" description="Low complexity" evidence="6">
    <location>
        <begin position="794"/>
        <end position="810"/>
    </location>
</feature>
<feature type="compositionally biased region" description="Polar residues" evidence="6">
    <location>
        <begin position="811"/>
        <end position="828"/>
    </location>
</feature>
<proteinExistence type="inferred from homology"/>
<feature type="transmembrane region" description="Helical" evidence="7">
    <location>
        <begin position="239"/>
        <end position="260"/>
    </location>
</feature>
<feature type="region of interest" description="Disordered" evidence="6">
    <location>
        <begin position="767"/>
        <end position="830"/>
    </location>
</feature>
<feature type="transmembrane region" description="Helical" evidence="7">
    <location>
        <begin position="441"/>
        <end position="461"/>
    </location>
</feature>
<feature type="transmembrane region" description="Helical" evidence="7">
    <location>
        <begin position="159"/>
        <end position="182"/>
    </location>
</feature>
<evidence type="ECO:0000256" key="7">
    <source>
        <dbReference type="SAM" id="Phobius"/>
    </source>
</evidence>
<organism evidence="8 9">
    <name type="scientific">Nannocystis pusilla</name>
    <dbReference type="NCBI Taxonomy" id="889268"/>
    <lineage>
        <taxon>Bacteria</taxon>
        <taxon>Pseudomonadati</taxon>
        <taxon>Myxococcota</taxon>
        <taxon>Polyangia</taxon>
        <taxon>Nannocystales</taxon>
        <taxon>Nannocystaceae</taxon>
        <taxon>Nannocystis</taxon>
    </lineage>
</organism>
<dbReference type="PANTHER" id="PTHR30618:SF0">
    <property type="entry name" value="PURINE-URACIL PERMEASE NCS1"/>
    <property type="match status" value="1"/>
</dbReference>
<feature type="compositionally biased region" description="Low complexity" evidence="6">
    <location>
        <begin position="636"/>
        <end position="707"/>
    </location>
</feature>
<dbReference type="CDD" id="cd11485">
    <property type="entry name" value="SLC-NCS1sbd_YbbW-like"/>
    <property type="match status" value="1"/>
</dbReference>
<feature type="region of interest" description="Disordered" evidence="6">
    <location>
        <begin position="1"/>
        <end position="27"/>
    </location>
</feature>
<sequence>MSTQEQDGLVELTSPPDDDALRNADLDPTPRSARTWNRWSLAALWVGMSVCVPTYVLAASLIKSGMNWWQAMLTILLGNLIVLVPMILCGHAGTRYGIPFPVFARAAFGTQGAHIPSLARALIACGWFGIQTFIGGQAMSQLIGLLWPAWHDLGGGGTFIGLSLPMWLAFLGFWLLNVVFVYKGTESIKWLENLAAPFLIVVGFALLWWAQSRAGGLGVILSRSQALVQGPKDMSSWTWFVQVFLPGLTAMVGFWATLSLNIPDFTRYCRSQREQLLGQLYGLPTTMLLFSFIGVAVTSATLILYGEAIWDPVELVVRMSRETGSTLLAVLAMLTLAVATLSTNIAANVVGPANSLASAFPRALDFRRGGLVAAAVGVLVCPWLLLDVYQAWLVSYSGLLGAVSGVLLTDYWLIRRTELDLAGLYRSHGPYTYRRGFNPDAMLAMAVGVAVVLLGKLVPGLEFLSSGHGSPASPPPPRSTSPAPAAPRSPEATPASTRTSSSASPLAALSREQVDRLRALRACSRLVHANTPLEPSRTASPASPLAAHFSREHRSILIRFAPLVAASPASREAAESTDAETRGGIAPLDSRPVSPILRTMRTYAYALPFTLFLLAPACTTPLCGDSADCAGPGTGTTSDITASTTDAPTGTTTGTASEPTSTASETDTTASETSTATETATTDVTTAETTDATTAETTDVTTSETTDGPLLGEPGNHTQACAPDDGPAVEFEIALAERACDADWPEDAPQLRITLFKDAGHCSSASTRCSAASASPGSTTATARPRAPTRARSRSPSSPPTACAAPTRSRCPTTPSSAAPSTRCSARPTSCAAEPVPGGMSLKTCPLGHVL</sequence>
<keyword evidence="5 7" id="KW-0472">Membrane</keyword>
<dbReference type="NCBIfam" id="TIGR00800">
    <property type="entry name" value="ncs1"/>
    <property type="match status" value="1"/>
</dbReference>
<feature type="transmembrane region" description="Helical" evidence="7">
    <location>
        <begin position="326"/>
        <end position="347"/>
    </location>
</feature>
<name>A0A9X3F7Y9_9BACT</name>
<keyword evidence="9" id="KW-1185">Reference proteome</keyword>
<feature type="transmembrane region" description="Helical" evidence="7">
    <location>
        <begin position="368"/>
        <end position="386"/>
    </location>
</feature>
<feature type="compositionally biased region" description="Low complexity" evidence="6">
    <location>
        <begin position="488"/>
        <end position="509"/>
    </location>
</feature>
<feature type="compositionally biased region" description="Pro residues" evidence="6">
    <location>
        <begin position="472"/>
        <end position="487"/>
    </location>
</feature>
<feature type="compositionally biased region" description="Low complexity" evidence="6">
    <location>
        <begin position="767"/>
        <end position="786"/>
    </location>
</feature>
<dbReference type="AlphaFoldDB" id="A0A9X3F7Y9"/>
<feature type="region of interest" description="Disordered" evidence="6">
    <location>
        <begin position="567"/>
        <end position="592"/>
    </location>
</feature>
<dbReference type="Pfam" id="PF02133">
    <property type="entry name" value="Transp_cyt_pur"/>
    <property type="match status" value="1"/>
</dbReference>
<dbReference type="InterPro" id="IPR045225">
    <property type="entry name" value="Uracil/uridine/allantoin_perm"/>
</dbReference>
<evidence type="ECO:0000313" key="8">
    <source>
        <dbReference type="EMBL" id="MCY1013101.1"/>
    </source>
</evidence>
<feature type="transmembrane region" description="Helical" evidence="7">
    <location>
        <begin position="121"/>
        <end position="147"/>
    </location>
</feature>
<keyword evidence="3 7" id="KW-0812">Transmembrane</keyword>
<evidence type="ECO:0000256" key="2">
    <source>
        <dbReference type="ARBA" id="ARBA00008974"/>
    </source>
</evidence>
<keyword evidence="4 7" id="KW-1133">Transmembrane helix</keyword>
<protein>
    <submittedName>
        <fullName evidence="8">NCS1 family nucleobase:cation symporter</fullName>
    </submittedName>
</protein>
<dbReference type="InterPro" id="IPR012681">
    <property type="entry name" value="NCS1"/>
</dbReference>
<dbReference type="GO" id="GO:0015205">
    <property type="term" value="F:nucleobase transmembrane transporter activity"/>
    <property type="evidence" value="ECO:0007669"/>
    <property type="project" value="TreeGrafter"/>
</dbReference>
<feature type="region of interest" description="Disordered" evidence="6">
    <location>
        <begin position="636"/>
        <end position="725"/>
    </location>
</feature>
<feature type="transmembrane region" description="Helical" evidence="7">
    <location>
        <begin position="68"/>
        <end position="88"/>
    </location>
</feature>
<dbReference type="RefSeq" id="WP_267776792.1">
    <property type="nucleotide sequence ID" value="NZ_JAPNKE010000002.1"/>
</dbReference>
<dbReference type="Proteomes" id="UP001150924">
    <property type="component" value="Unassembled WGS sequence"/>
</dbReference>
<evidence type="ECO:0000256" key="4">
    <source>
        <dbReference type="ARBA" id="ARBA00022989"/>
    </source>
</evidence>
<feature type="transmembrane region" description="Helical" evidence="7">
    <location>
        <begin position="392"/>
        <end position="414"/>
    </location>
</feature>
<feature type="transmembrane region" description="Helical" evidence="7">
    <location>
        <begin position="41"/>
        <end position="62"/>
    </location>
</feature>
<comment type="similarity">
    <text evidence="2">Belongs to the purine-cytosine permease (2.A.39) family.</text>
</comment>
<evidence type="ECO:0000256" key="1">
    <source>
        <dbReference type="ARBA" id="ARBA00004141"/>
    </source>
</evidence>
<dbReference type="PANTHER" id="PTHR30618">
    <property type="entry name" value="NCS1 FAMILY PURINE/PYRIMIDINE TRANSPORTER"/>
    <property type="match status" value="1"/>
</dbReference>